<dbReference type="RefSeq" id="XP_014177561.1">
    <property type="nucleotide sequence ID" value="XM_014322086.1"/>
</dbReference>
<dbReference type="InterPro" id="IPR026030">
    <property type="entry name" value="Pur-cyt_permease_Fcy2/21/22"/>
</dbReference>
<evidence type="ECO:0000256" key="8">
    <source>
        <dbReference type="SAM" id="MobiDB-lite"/>
    </source>
</evidence>
<evidence type="ECO:0000256" key="7">
    <source>
        <dbReference type="PIRNR" id="PIRNR002744"/>
    </source>
</evidence>
<comment type="similarity">
    <text evidence="2 7">Belongs to the purine-cytosine permease (2.A.39) family.</text>
</comment>
<evidence type="ECO:0000313" key="10">
    <source>
        <dbReference type="EMBL" id="EJT46143.1"/>
    </source>
</evidence>
<dbReference type="GeneID" id="25988866"/>
<organism evidence="10 11">
    <name type="scientific">Trichosporon asahii var. asahii (strain ATCC 90039 / CBS 2479 / JCM 2466 / KCTC 7840 / NBRC 103889/ NCYC 2677 / UAMH 7654)</name>
    <name type="common">Yeast</name>
    <dbReference type="NCBI Taxonomy" id="1186058"/>
    <lineage>
        <taxon>Eukaryota</taxon>
        <taxon>Fungi</taxon>
        <taxon>Dikarya</taxon>
        <taxon>Basidiomycota</taxon>
        <taxon>Agaricomycotina</taxon>
        <taxon>Tremellomycetes</taxon>
        <taxon>Trichosporonales</taxon>
        <taxon>Trichosporonaceae</taxon>
        <taxon>Trichosporon</taxon>
    </lineage>
</organism>
<dbReference type="GO" id="GO:0005886">
    <property type="term" value="C:plasma membrane"/>
    <property type="evidence" value="ECO:0007669"/>
    <property type="project" value="TreeGrafter"/>
</dbReference>
<name>J5Q971_TRIAS</name>
<evidence type="ECO:0000256" key="9">
    <source>
        <dbReference type="SAM" id="Phobius"/>
    </source>
</evidence>
<evidence type="ECO:0000256" key="5">
    <source>
        <dbReference type="ARBA" id="ARBA00022989"/>
    </source>
</evidence>
<keyword evidence="4 9" id="KW-0812">Transmembrane</keyword>
<feature type="region of interest" description="Disordered" evidence="8">
    <location>
        <begin position="1"/>
        <end position="40"/>
    </location>
</feature>
<dbReference type="PANTHER" id="PTHR31806">
    <property type="entry name" value="PURINE-CYTOSINE PERMEASE FCY2-RELATED"/>
    <property type="match status" value="1"/>
</dbReference>
<feature type="transmembrane region" description="Helical" evidence="9">
    <location>
        <begin position="117"/>
        <end position="135"/>
    </location>
</feature>
<dbReference type="GO" id="GO:0022857">
    <property type="term" value="F:transmembrane transporter activity"/>
    <property type="evidence" value="ECO:0007669"/>
    <property type="project" value="InterPro"/>
</dbReference>
<comment type="caution">
    <text evidence="10">The sequence shown here is derived from an EMBL/GenBank/DDBJ whole genome shotgun (WGS) entry which is preliminary data.</text>
</comment>
<evidence type="ECO:0000256" key="6">
    <source>
        <dbReference type="ARBA" id="ARBA00023136"/>
    </source>
</evidence>
<feature type="transmembrane region" description="Helical" evidence="9">
    <location>
        <begin position="351"/>
        <end position="373"/>
    </location>
</feature>
<keyword evidence="6 7" id="KW-0472">Membrane</keyword>
<accession>J5Q971</accession>
<feature type="transmembrane region" description="Helical" evidence="9">
    <location>
        <begin position="385"/>
        <end position="404"/>
    </location>
</feature>
<dbReference type="PIRSF" id="PIRSF002744">
    <property type="entry name" value="Pur-cyt_permease"/>
    <property type="match status" value="1"/>
</dbReference>
<dbReference type="HOGENOM" id="CLU_026016_2_0_1"/>
<evidence type="ECO:0000256" key="1">
    <source>
        <dbReference type="ARBA" id="ARBA00004141"/>
    </source>
</evidence>
<evidence type="ECO:0000256" key="2">
    <source>
        <dbReference type="ARBA" id="ARBA00008974"/>
    </source>
</evidence>
<evidence type="ECO:0000256" key="3">
    <source>
        <dbReference type="ARBA" id="ARBA00022448"/>
    </source>
</evidence>
<sequence>MGGERDYDFEEKGGAVNGYPPSDGYMREDESVASQPPMKQYKGVKGRVEQGMDFLVKHGVEERGIQPLPETEREPNLNFFSYVRQAILWAGMNTNILTFSEGMTGPGIFALDLKTSVGVILGFNAVMCIFPAYVATNGPKTGMRQMIQARYGMGYFGAMVIGLANVLTLLGYLSLTSILGGQCLSMASGSDMSWTVGIIVLAVIGLCMSFIGLRALHILAFTFVPVVVLLYIVLIGVTGSRLHYAVNETAQAAAKVTASGVLGFCASQVGFTASYSGIASDFTTHFPASTPRLPLFLAVYCGLFIPIVLIQIFGAACQAAAFSIPTWKGAAEIGAPDLLFQMSGGGGGAKFVMVLFCLSVVTNVATTIYSAGLSGQIVLPFLIKVPRYFLAIIVTAIYLPIAIVGSDHFFDILRNFLAVLGYWTALYLPPAIIEPLIFRSPVSNITYPVEIWNKISKLPIGLAFLFSTCVGIPVVACAMATTWWEGWIARAIPGGDAGDLAFEIAFCAVAIAFIPARWLERRVTHR</sequence>
<keyword evidence="3 7" id="KW-0813">Transport</keyword>
<proteinExistence type="inferred from homology"/>
<feature type="transmembrane region" description="Helical" evidence="9">
    <location>
        <begin position="501"/>
        <end position="519"/>
    </location>
</feature>
<gene>
    <name evidence="10" type="ORF">A1Q1_05354</name>
</gene>
<dbReference type="OrthoDB" id="2116389at2759"/>
<evidence type="ECO:0000256" key="4">
    <source>
        <dbReference type="ARBA" id="ARBA00022692"/>
    </source>
</evidence>
<feature type="transmembrane region" description="Helical" evidence="9">
    <location>
        <begin position="458"/>
        <end position="481"/>
    </location>
</feature>
<feature type="transmembrane region" description="Helical" evidence="9">
    <location>
        <begin position="192"/>
        <end position="212"/>
    </location>
</feature>
<reference evidence="10 11" key="1">
    <citation type="journal article" date="2012" name="Eukaryot. Cell">
        <title>Draft genome sequence of CBS 2479, the standard type strain of Trichosporon asahii.</title>
        <authorList>
            <person name="Yang R.Y."/>
            <person name="Li H.T."/>
            <person name="Zhu H."/>
            <person name="Zhou G.P."/>
            <person name="Wang M."/>
            <person name="Wang L."/>
        </authorList>
    </citation>
    <scope>NUCLEOTIDE SEQUENCE [LARGE SCALE GENOMIC DNA]</scope>
    <source>
        <strain evidence="11">ATCC 90039 / CBS 2479 / JCM 2466 / KCTC 7840 / NCYC 2677 / UAMH 7654</strain>
    </source>
</reference>
<dbReference type="Pfam" id="PF02133">
    <property type="entry name" value="Transp_cyt_pur"/>
    <property type="match status" value="1"/>
</dbReference>
<dbReference type="InterPro" id="IPR001248">
    <property type="entry name" value="Pur-cyt_permease"/>
</dbReference>
<dbReference type="Proteomes" id="UP000002748">
    <property type="component" value="Unassembled WGS sequence"/>
</dbReference>
<dbReference type="KEGG" id="tasa:A1Q1_05354"/>
<feature type="transmembrane region" description="Helical" evidence="9">
    <location>
        <begin position="218"/>
        <end position="237"/>
    </location>
</feature>
<feature type="compositionally biased region" description="Basic and acidic residues" evidence="8">
    <location>
        <begin position="1"/>
        <end position="13"/>
    </location>
</feature>
<dbReference type="Gene3D" id="1.10.4160.10">
    <property type="entry name" value="Hydantoin permease"/>
    <property type="match status" value="1"/>
</dbReference>
<feature type="transmembrane region" description="Helical" evidence="9">
    <location>
        <begin position="155"/>
        <end position="180"/>
    </location>
</feature>
<protein>
    <submittedName>
        <fullName evidence="10">Cytosine-purine permease</fullName>
    </submittedName>
</protein>
<evidence type="ECO:0000313" key="11">
    <source>
        <dbReference type="Proteomes" id="UP000002748"/>
    </source>
</evidence>
<dbReference type="EMBL" id="ALBS01000304">
    <property type="protein sequence ID" value="EJT46143.1"/>
    <property type="molecule type" value="Genomic_DNA"/>
</dbReference>
<dbReference type="VEuPathDB" id="FungiDB:A1Q1_05354"/>
<dbReference type="PANTHER" id="PTHR31806:SF5">
    <property type="entry name" value="PURINE-CYTOSINE PERMEASE FCY21"/>
    <property type="match status" value="1"/>
</dbReference>
<dbReference type="AlphaFoldDB" id="J5Q971"/>
<feature type="transmembrane region" description="Helical" evidence="9">
    <location>
        <begin position="416"/>
        <end position="437"/>
    </location>
</feature>
<comment type="subcellular location">
    <subcellularLocation>
        <location evidence="1">Membrane</location>
        <topology evidence="1">Multi-pass membrane protein</topology>
    </subcellularLocation>
</comment>
<feature type="transmembrane region" description="Helical" evidence="9">
    <location>
        <begin position="295"/>
        <end position="321"/>
    </location>
</feature>
<keyword evidence="5 9" id="KW-1133">Transmembrane helix</keyword>